<evidence type="ECO:0000313" key="10">
    <source>
        <dbReference type="Proteomes" id="UP000509414"/>
    </source>
</evidence>
<keyword evidence="5 7" id="KW-0472">Membrane</keyword>
<keyword evidence="4 7" id="KW-1133">Transmembrane helix</keyword>
<keyword evidence="10" id="KW-1185">Reference proteome</keyword>
<evidence type="ECO:0000256" key="4">
    <source>
        <dbReference type="ARBA" id="ARBA00022989"/>
    </source>
</evidence>
<dbReference type="PANTHER" id="PTHR34390">
    <property type="entry name" value="UPF0442 PROTEIN YJJB-RELATED"/>
    <property type="match status" value="1"/>
</dbReference>
<dbReference type="GO" id="GO:0005886">
    <property type="term" value="C:plasma membrane"/>
    <property type="evidence" value="ECO:0007669"/>
    <property type="project" value="UniProtKB-SubCell"/>
</dbReference>
<evidence type="ECO:0000256" key="3">
    <source>
        <dbReference type="ARBA" id="ARBA00022692"/>
    </source>
</evidence>
<dbReference type="PANTHER" id="PTHR34390:SF2">
    <property type="entry name" value="SUCCINATE TRANSPORTER SUBUNIT YJJP-RELATED"/>
    <property type="match status" value="1"/>
</dbReference>
<evidence type="ECO:0000256" key="2">
    <source>
        <dbReference type="ARBA" id="ARBA00022475"/>
    </source>
</evidence>
<dbReference type="GO" id="GO:0022857">
    <property type="term" value="F:transmembrane transporter activity"/>
    <property type="evidence" value="ECO:0007669"/>
    <property type="project" value="InterPro"/>
</dbReference>
<evidence type="ECO:0000259" key="8">
    <source>
        <dbReference type="Pfam" id="PF06738"/>
    </source>
</evidence>
<gene>
    <name evidence="9" type="ORF">CINF_0995</name>
</gene>
<evidence type="ECO:0000313" key="9">
    <source>
        <dbReference type="EMBL" id="QLI05500.1"/>
    </source>
</evidence>
<reference evidence="9 10" key="1">
    <citation type="submission" date="2020-02" db="EMBL/GenBank/DDBJ databases">
        <title>Complete genome sequence of the novel Campylobacter species Candidatus Campylobacter infans.</title>
        <authorList>
            <person name="Duim B."/>
            <person name="Zomer A."/>
            <person name="van der Graaf L."/>
            <person name="Wagenaar J."/>
        </authorList>
    </citation>
    <scope>NUCLEOTIDE SEQUENCE [LARGE SCALE GENOMIC DNA]</scope>
    <source>
        <strain evidence="9 10">19S00001</strain>
    </source>
</reference>
<feature type="transmembrane region" description="Helical" evidence="7">
    <location>
        <begin position="120"/>
        <end position="139"/>
    </location>
</feature>
<evidence type="ECO:0000256" key="5">
    <source>
        <dbReference type="ARBA" id="ARBA00023136"/>
    </source>
</evidence>
<evidence type="ECO:0000256" key="1">
    <source>
        <dbReference type="ARBA" id="ARBA00004651"/>
    </source>
</evidence>
<feature type="transmembrane region" description="Helical" evidence="7">
    <location>
        <begin position="170"/>
        <end position="189"/>
    </location>
</feature>
<keyword evidence="2" id="KW-1003">Cell membrane</keyword>
<feature type="transmembrane region" description="Helical" evidence="7">
    <location>
        <begin position="234"/>
        <end position="257"/>
    </location>
</feature>
<dbReference type="Proteomes" id="UP000509414">
    <property type="component" value="Chromosome"/>
</dbReference>
<feature type="transmembrane region" description="Helical" evidence="7">
    <location>
        <begin position="195"/>
        <end position="213"/>
    </location>
</feature>
<dbReference type="GO" id="GO:0015744">
    <property type="term" value="P:succinate transport"/>
    <property type="evidence" value="ECO:0007669"/>
    <property type="project" value="TreeGrafter"/>
</dbReference>
<dbReference type="InterPro" id="IPR050539">
    <property type="entry name" value="ThrE_Dicarb/AminoAcid_Exp"/>
</dbReference>
<evidence type="ECO:0000256" key="6">
    <source>
        <dbReference type="ARBA" id="ARBA00034125"/>
    </source>
</evidence>
<protein>
    <submittedName>
        <fullName evidence="9">Putative threonine/serine exporter, ThrE family (DUF1212 domain)</fullName>
    </submittedName>
</protein>
<sequence>MQKVNINDLGLFVSQYVKALYASGAYISRVNRCTQRLVRAYGYEISLNYFYNNIAFTISDPQNRSNKETMVFSNDPVQIDLRLLSDLSALSWEIHDNLVPLSKAFEYLNRLKIPRKRLKFIEFFIIALAFGAFCKVFGGDFNSCLLTAISAFLGAYLRHFCVLKKIDPRIWHLFLAFFSSSLLALGAQILPTQTLHIGLATSTLYLIPGIFFLNSMIDILDYHVLVGISRFVNVFILITCMAIGVYITLMVFGIGILP</sequence>
<dbReference type="RefSeq" id="WP_179974711.1">
    <property type="nucleotide sequence ID" value="NZ_CP049075.1"/>
</dbReference>
<dbReference type="KEGG" id="cinf:CINF_0995"/>
<dbReference type="InterPro" id="IPR010619">
    <property type="entry name" value="ThrE-like_N"/>
</dbReference>
<organism evidence="9 10">
    <name type="scientific">Candidatus Campylobacter infans</name>
    <dbReference type="NCBI Taxonomy" id="2561898"/>
    <lineage>
        <taxon>Bacteria</taxon>
        <taxon>Pseudomonadati</taxon>
        <taxon>Campylobacterota</taxon>
        <taxon>Epsilonproteobacteria</taxon>
        <taxon>Campylobacterales</taxon>
        <taxon>Campylobacteraceae</taxon>
        <taxon>Campylobacter</taxon>
    </lineage>
</organism>
<dbReference type="EMBL" id="CP049075">
    <property type="protein sequence ID" value="QLI05500.1"/>
    <property type="molecule type" value="Genomic_DNA"/>
</dbReference>
<feature type="domain" description="Threonine/serine exporter-like N-terminal" evidence="8">
    <location>
        <begin position="13"/>
        <end position="251"/>
    </location>
</feature>
<keyword evidence="3 7" id="KW-0812">Transmembrane</keyword>
<name>A0A7H9CHB7_9BACT</name>
<comment type="subcellular location">
    <subcellularLocation>
        <location evidence="1">Cell membrane</location>
        <topology evidence="1">Multi-pass membrane protein</topology>
    </subcellularLocation>
</comment>
<accession>A0A7H9CHB7</accession>
<dbReference type="Pfam" id="PF06738">
    <property type="entry name" value="ThrE"/>
    <property type="match status" value="1"/>
</dbReference>
<dbReference type="AlphaFoldDB" id="A0A7H9CHB7"/>
<comment type="similarity">
    <text evidence="6">Belongs to the ThrE exporter (TC 2.A.79) family.</text>
</comment>
<proteinExistence type="inferred from homology"/>
<evidence type="ECO:0000256" key="7">
    <source>
        <dbReference type="SAM" id="Phobius"/>
    </source>
</evidence>
<feature type="transmembrane region" description="Helical" evidence="7">
    <location>
        <begin position="145"/>
        <end position="163"/>
    </location>
</feature>